<gene>
    <name evidence="6" type="primary">xseB</name>
    <name evidence="7" type="ORF">SAMN04490355_101941</name>
</gene>
<dbReference type="AlphaFoldDB" id="A0A1I4KR48"/>
<evidence type="ECO:0000313" key="8">
    <source>
        <dbReference type="Proteomes" id="UP000199520"/>
    </source>
</evidence>
<reference evidence="8" key="1">
    <citation type="submission" date="2016-10" db="EMBL/GenBank/DDBJ databases">
        <authorList>
            <person name="Varghese N."/>
            <person name="Submissions S."/>
        </authorList>
    </citation>
    <scope>NUCLEOTIDE SEQUENCE [LARGE SCALE GENOMIC DNA]</scope>
    <source>
        <strain evidence="8">DSM 13327</strain>
    </source>
</reference>
<dbReference type="GO" id="GO:0009318">
    <property type="term" value="C:exodeoxyribonuclease VII complex"/>
    <property type="evidence" value="ECO:0007669"/>
    <property type="project" value="UniProtKB-UniRule"/>
</dbReference>
<name>A0A1I4KR48_9FIRM</name>
<evidence type="ECO:0000313" key="7">
    <source>
        <dbReference type="EMBL" id="SFL81228.1"/>
    </source>
</evidence>
<comment type="subcellular location">
    <subcellularLocation>
        <location evidence="6">Cytoplasm</location>
    </subcellularLocation>
</comment>
<dbReference type="RefSeq" id="WP_090937150.1">
    <property type="nucleotide sequence ID" value="NZ_FOTS01000019.1"/>
</dbReference>
<protein>
    <recommendedName>
        <fullName evidence="6">Exodeoxyribonuclease 7 small subunit</fullName>
        <ecNumber evidence="6">3.1.11.6</ecNumber>
    </recommendedName>
    <alternativeName>
        <fullName evidence="6">Exodeoxyribonuclease VII small subunit</fullName>
        <shortName evidence="6">Exonuclease VII small subunit</shortName>
    </alternativeName>
</protein>
<comment type="function">
    <text evidence="6">Bidirectionally degrades single-stranded DNA into large acid-insoluble oligonucleotides, which are then degraded further into small acid-soluble oligonucleotides.</text>
</comment>
<comment type="subunit">
    <text evidence="6">Heterooligomer composed of large and small subunits.</text>
</comment>
<organism evidence="7 8">
    <name type="scientific">Pelosinus propionicus DSM 13327</name>
    <dbReference type="NCBI Taxonomy" id="1123291"/>
    <lineage>
        <taxon>Bacteria</taxon>
        <taxon>Bacillati</taxon>
        <taxon>Bacillota</taxon>
        <taxon>Negativicutes</taxon>
        <taxon>Selenomonadales</taxon>
        <taxon>Sporomusaceae</taxon>
        <taxon>Pelosinus</taxon>
    </lineage>
</organism>
<evidence type="ECO:0000256" key="1">
    <source>
        <dbReference type="ARBA" id="ARBA00009998"/>
    </source>
</evidence>
<sequence>MVRTKKKEEQHEISFEQALEKLEAIVKQLEKGELPLNESLEHFAEGINLSKNCLQKLNYAEEQIDKILSEEKGKIIERPLKLQEDGSC</sequence>
<keyword evidence="3 6" id="KW-0540">Nuclease</keyword>
<comment type="catalytic activity">
    <reaction evidence="6">
        <text>Exonucleolytic cleavage in either 5'- to 3'- or 3'- to 5'-direction to yield nucleoside 5'-phosphates.</text>
        <dbReference type="EC" id="3.1.11.6"/>
    </reaction>
</comment>
<dbReference type="PANTHER" id="PTHR34137:SF1">
    <property type="entry name" value="EXODEOXYRIBONUCLEASE 7 SMALL SUBUNIT"/>
    <property type="match status" value="1"/>
</dbReference>
<evidence type="ECO:0000256" key="3">
    <source>
        <dbReference type="ARBA" id="ARBA00022722"/>
    </source>
</evidence>
<dbReference type="Pfam" id="PF02609">
    <property type="entry name" value="Exonuc_VII_S"/>
    <property type="match status" value="1"/>
</dbReference>
<keyword evidence="4 6" id="KW-0378">Hydrolase</keyword>
<dbReference type="HAMAP" id="MF_00337">
    <property type="entry name" value="Exonuc_7_S"/>
    <property type="match status" value="1"/>
</dbReference>
<dbReference type="GO" id="GO:0005829">
    <property type="term" value="C:cytosol"/>
    <property type="evidence" value="ECO:0007669"/>
    <property type="project" value="TreeGrafter"/>
</dbReference>
<dbReference type="EMBL" id="FOTS01000019">
    <property type="protein sequence ID" value="SFL81228.1"/>
    <property type="molecule type" value="Genomic_DNA"/>
</dbReference>
<evidence type="ECO:0000256" key="4">
    <source>
        <dbReference type="ARBA" id="ARBA00022801"/>
    </source>
</evidence>
<dbReference type="STRING" id="1123291.SAMN04490355_101941"/>
<comment type="similarity">
    <text evidence="1 6">Belongs to the XseB family.</text>
</comment>
<dbReference type="OrthoDB" id="9798666at2"/>
<dbReference type="InterPro" id="IPR003761">
    <property type="entry name" value="Exonuc_VII_S"/>
</dbReference>
<dbReference type="Proteomes" id="UP000199520">
    <property type="component" value="Unassembled WGS sequence"/>
</dbReference>
<dbReference type="Gene3D" id="1.10.287.1040">
    <property type="entry name" value="Exonuclease VII, small subunit"/>
    <property type="match status" value="1"/>
</dbReference>
<keyword evidence="8" id="KW-1185">Reference proteome</keyword>
<evidence type="ECO:0000256" key="5">
    <source>
        <dbReference type="ARBA" id="ARBA00022839"/>
    </source>
</evidence>
<evidence type="ECO:0000256" key="6">
    <source>
        <dbReference type="HAMAP-Rule" id="MF_00337"/>
    </source>
</evidence>
<dbReference type="GO" id="GO:0008855">
    <property type="term" value="F:exodeoxyribonuclease VII activity"/>
    <property type="evidence" value="ECO:0007669"/>
    <property type="project" value="UniProtKB-UniRule"/>
</dbReference>
<dbReference type="GO" id="GO:0006308">
    <property type="term" value="P:DNA catabolic process"/>
    <property type="evidence" value="ECO:0007669"/>
    <property type="project" value="UniProtKB-UniRule"/>
</dbReference>
<dbReference type="InterPro" id="IPR037004">
    <property type="entry name" value="Exonuc_VII_ssu_sf"/>
</dbReference>
<accession>A0A1I4KR48</accession>
<dbReference type="SUPFAM" id="SSF116842">
    <property type="entry name" value="XseB-like"/>
    <property type="match status" value="1"/>
</dbReference>
<keyword evidence="2 6" id="KW-0963">Cytoplasm</keyword>
<keyword evidence="5 6" id="KW-0269">Exonuclease</keyword>
<dbReference type="EC" id="3.1.11.6" evidence="6"/>
<proteinExistence type="inferred from homology"/>
<evidence type="ECO:0000256" key="2">
    <source>
        <dbReference type="ARBA" id="ARBA00022490"/>
    </source>
</evidence>
<dbReference type="PANTHER" id="PTHR34137">
    <property type="entry name" value="EXODEOXYRIBONUCLEASE 7 SMALL SUBUNIT"/>
    <property type="match status" value="1"/>
</dbReference>
<dbReference type="NCBIfam" id="TIGR01280">
    <property type="entry name" value="xseB"/>
    <property type="match status" value="1"/>
</dbReference>